<dbReference type="PANTHER" id="PTHR33480">
    <property type="entry name" value="SET DOMAIN-CONTAINING PROTEIN-RELATED"/>
    <property type="match status" value="1"/>
</dbReference>
<evidence type="ECO:0000256" key="1">
    <source>
        <dbReference type="SAM" id="MobiDB-lite"/>
    </source>
</evidence>
<dbReference type="PANTHER" id="PTHR33480:SF1">
    <property type="entry name" value="TYR RECOMBINASE DOMAIN-CONTAINING PROTEIN"/>
    <property type="match status" value="1"/>
</dbReference>
<feature type="compositionally biased region" description="Low complexity" evidence="1">
    <location>
        <begin position="886"/>
        <end position="913"/>
    </location>
</feature>
<dbReference type="HOGENOM" id="CLU_317043_0_0_1"/>
<sequence length="920" mass="106288">STIICKEFKRVRKEFIEASINSLRTLLNSANYCDIWVALRGNEPINIINNDKCASNADTINQFHIQHEESNTIVNSYLDLDVKSDFHNDKLQSNVITNENLQSHTLDKTKSSKNYLRIIEDKKCKMNITILSKSSDTTANCSRNTSILENLELSDVNLFDINVSNMNGIDINNFENCGTNLSNNNGEEMIHEVLAENKSTFTSVTENTELDSTIVPFCDLNGVKNSSINNDINNNDNKLYCSNSQIENVLQNTVFNYVRDIGFAKDNFEKNKISNVSDKDSDYEPSIQSSNDTDIEINDDLEIANNESSILANSSENANEKNMLEKEIERKEICKDDELFVELSRGLKGDKKYNFCFYCNTMQSKIAWHLELKHKNEEEVKMFLLLPKKSRERRDAISQIRKRGNFKYNTQAALNDGSMIVVRRPTKEEKQCGSYFLPCSKCRGHYAIHNLRHHYRICAKKKDTTRNVLKLARSAAQSVHNRASHKLRKDILPVMRNDNIYKLIKYDLLIILYGNYLCQIHRLQHLGDHIRQQLRLLGRYLEVLKSIEPAIQELQMLFDPKYYDIAIKAVNIIAKYNEDTESYDIPYNATAMGTCLKKLCKILINEFIKQHEYEKQKSAKNFLKILEVEYGSTVNKTVTEIQTRNSRKKKVNLPKTSDIKKLTNYLEEIRVSSMREIKNEFTFCAWKTLAEAILIMIQIFNRRRAGEIERAYIVDYKNFIKITKEDELYKRLPQKEKISALKYIRFTIRGKLNRNVPVLLNDKMKEALDIILRYRKLAGVSSKNPYIFGLPGADKKRFRYLRASKLMREFANLCGAENKESLRGTILRKDMATKCSHLPDSEISLIADFMGHHKNIHKNIYRQPVVETDILNMAKILEKTQDISTHNTDIDTTNNTNTNTSNSTTDANTSENSINEIQSL</sequence>
<gene>
    <name evidence="2" type="ORF">SINV_03910</name>
</gene>
<feature type="region of interest" description="Disordered" evidence="1">
    <location>
        <begin position="886"/>
        <end position="920"/>
    </location>
</feature>
<protein>
    <submittedName>
        <fullName evidence="2">Uncharacterized protein</fullName>
    </submittedName>
</protein>
<dbReference type="OMA" id="CESHTRV"/>
<evidence type="ECO:0000313" key="2">
    <source>
        <dbReference type="EMBL" id="EFZ20770.1"/>
    </source>
</evidence>
<reference evidence="2" key="1">
    <citation type="journal article" date="2011" name="Proc. Natl. Acad. Sci. U.S.A.">
        <title>The genome of the fire ant Solenopsis invicta.</title>
        <authorList>
            <person name="Wurm Y."/>
            <person name="Wang J."/>
            <person name="Riba-Grognuz O."/>
            <person name="Corona M."/>
            <person name="Nygaard S."/>
            <person name="Hunt B.G."/>
            <person name="Ingram K.K."/>
            <person name="Falquet L."/>
            <person name="Nipitwattanaphon M."/>
            <person name="Gotzek D."/>
            <person name="Dijkstra M.B."/>
            <person name="Oettler J."/>
            <person name="Comtesse F."/>
            <person name="Shih C.J."/>
            <person name="Wu W.J."/>
            <person name="Yang C.C."/>
            <person name="Thomas J."/>
            <person name="Beaudoing E."/>
            <person name="Pradervand S."/>
            <person name="Flegel V."/>
            <person name="Cook E.D."/>
            <person name="Fabbretti R."/>
            <person name="Stockinger H."/>
            <person name="Long L."/>
            <person name="Farmerie W.G."/>
            <person name="Oakey J."/>
            <person name="Boomsma J.J."/>
            <person name="Pamilo P."/>
            <person name="Yi S.V."/>
            <person name="Heinze J."/>
            <person name="Goodisman M.A."/>
            <person name="Farinelli L."/>
            <person name="Harshman K."/>
            <person name="Hulo N."/>
            <person name="Cerutti L."/>
            <person name="Xenarios I."/>
            <person name="Shoemaker D."/>
            <person name="Keller L."/>
        </authorList>
    </citation>
    <scope>NUCLEOTIDE SEQUENCE [LARGE SCALE GENOMIC DNA]</scope>
</reference>
<dbReference type="AlphaFoldDB" id="E9IF82"/>
<organism>
    <name type="scientific">Solenopsis invicta</name>
    <name type="common">Red imported fire ant</name>
    <name type="synonym">Solenopsis wagneri</name>
    <dbReference type="NCBI Taxonomy" id="13686"/>
    <lineage>
        <taxon>Eukaryota</taxon>
        <taxon>Metazoa</taxon>
        <taxon>Ecdysozoa</taxon>
        <taxon>Arthropoda</taxon>
        <taxon>Hexapoda</taxon>
        <taxon>Insecta</taxon>
        <taxon>Pterygota</taxon>
        <taxon>Neoptera</taxon>
        <taxon>Endopterygota</taxon>
        <taxon>Hymenoptera</taxon>
        <taxon>Apocrita</taxon>
        <taxon>Aculeata</taxon>
        <taxon>Formicoidea</taxon>
        <taxon>Formicidae</taxon>
        <taxon>Myrmicinae</taxon>
        <taxon>Solenopsis</taxon>
    </lineage>
</organism>
<name>E9IF82_SOLIN</name>
<feature type="non-terminal residue" evidence="2">
    <location>
        <position position="1"/>
    </location>
</feature>
<feature type="non-terminal residue" evidence="2">
    <location>
        <position position="920"/>
    </location>
</feature>
<proteinExistence type="predicted"/>
<dbReference type="EMBL" id="GL762796">
    <property type="protein sequence ID" value="EFZ20770.1"/>
    <property type="molecule type" value="Genomic_DNA"/>
</dbReference>
<accession>E9IF82</accession>